<proteinExistence type="predicted"/>
<feature type="domain" description="HTH luxR-type" evidence="4">
    <location>
        <begin position="181"/>
        <end position="246"/>
    </location>
</feature>
<dbReference type="InterPro" id="IPR051015">
    <property type="entry name" value="EvgA-like"/>
</dbReference>
<dbReference type="InterPro" id="IPR000792">
    <property type="entry name" value="Tscrpt_reg_LuxR_C"/>
</dbReference>
<keyword evidence="1" id="KW-0238">DNA-binding</keyword>
<accession>A0A7C9R8R3</accession>
<dbReference type="SMART" id="SM00421">
    <property type="entry name" value="HTH_LUXR"/>
    <property type="match status" value="1"/>
</dbReference>
<protein>
    <submittedName>
        <fullName evidence="6">Response regulator transcription factor</fullName>
    </submittedName>
</protein>
<dbReference type="CDD" id="cd06170">
    <property type="entry name" value="LuxR_C_like"/>
    <property type="match status" value="1"/>
</dbReference>
<comment type="caution">
    <text evidence="2">Lacks conserved residue(s) required for the propagation of feature annotation.</text>
</comment>
<evidence type="ECO:0000313" key="7">
    <source>
        <dbReference type="Proteomes" id="UP000481252"/>
    </source>
</evidence>
<evidence type="ECO:0000256" key="2">
    <source>
        <dbReference type="PROSITE-ProRule" id="PRU00169"/>
    </source>
</evidence>
<evidence type="ECO:0000256" key="3">
    <source>
        <dbReference type="SAM" id="MobiDB-lite"/>
    </source>
</evidence>
<dbReference type="PROSITE" id="PS50110">
    <property type="entry name" value="RESPONSE_REGULATORY"/>
    <property type="match status" value="1"/>
</dbReference>
<keyword evidence="7" id="KW-1185">Reference proteome</keyword>
<dbReference type="PROSITE" id="PS50043">
    <property type="entry name" value="HTH_LUXR_2"/>
    <property type="match status" value="1"/>
</dbReference>
<evidence type="ECO:0000256" key="1">
    <source>
        <dbReference type="ARBA" id="ARBA00023125"/>
    </source>
</evidence>
<dbReference type="PRINTS" id="PR00038">
    <property type="entry name" value="HTHLUXR"/>
</dbReference>
<dbReference type="InterPro" id="IPR016032">
    <property type="entry name" value="Sig_transdc_resp-reg_C-effctor"/>
</dbReference>
<dbReference type="Proteomes" id="UP000481252">
    <property type="component" value="Unassembled WGS sequence"/>
</dbReference>
<reference evidence="6 7" key="1">
    <citation type="submission" date="2020-02" db="EMBL/GenBank/DDBJ databases">
        <title>Genome sequence of the type strain CGMCC 1.15528 of Mesorhizobium zhangyense.</title>
        <authorList>
            <person name="Gao J."/>
            <person name="Sun J."/>
        </authorList>
    </citation>
    <scope>NUCLEOTIDE SEQUENCE [LARGE SCALE GENOMIC DNA]</scope>
    <source>
        <strain evidence="6 7">CGMCC 1.15528</strain>
    </source>
</reference>
<dbReference type="EMBL" id="JAAKZG010000007">
    <property type="protein sequence ID" value="NGN42934.1"/>
    <property type="molecule type" value="Genomic_DNA"/>
</dbReference>
<dbReference type="SUPFAM" id="SSF52172">
    <property type="entry name" value="CheY-like"/>
    <property type="match status" value="1"/>
</dbReference>
<organism evidence="6 7">
    <name type="scientific">Mesorhizobium zhangyense</name>
    <dbReference type="NCBI Taxonomy" id="1776730"/>
    <lineage>
        <taxon>Bacteria</taxon>
        <taxon>Pseudomonadati</taxon>
        <taxon>Pseudomonadota</taxon>
        <taxon>Alphaproteobacteria</taxon>
        <taxon>Hyphomicrobiales</taxon>
        <taxon>Phyllobacteriaceae</taxon>
        <taxon>Mesorhizobium</taxon>
    </lineage>
</organism>
<feature type="compositionally biased region" description="Polar residues" evidence="3">
    <location>
        <begin position="1"/>
        <end position="24"/>
    </location>
</feature>
<name>A0A7C9R8R3_9HYPH</name>
<dbReference type="PROSITE" id="PS00622">
    <property type="entry name" value="HTH_LUXR_1"/>
    <property type="match status" value="1"/>
</dbReference>
<dbReference type="GO" id="GO:0003677">
    <property type="term" value="F:DNA binding"/>
    <property type="evidence" value="ECO:0007669"/>
    <property type="project" value="UniProtKB-KW"/>
</dbReference>
<dbReference type="AlphaFoldDB" id="A0A7C9R8R3"/>
<gene>
    <name evidence="6" type="ORF">G6N74_17835</name>
</gene>
<dbReference type="Pfam" id="PF00196">
    <property type="entry name" value="GerE"/>
    <property type="match status" value="1"/>
</dbReference>
<dbReference type="GO" id="GO:0006355">
    <property type="term" value="P:regulation of DNA-templated transcription"/>
    <property type="evidence" value="ECO:0007669"/>
    <property type="project" value="InterPro"/>
</dbReference>
<feature type="region of interest" description="Disordered" evidence="3">
    <location>
        <begin position="1"/>
        <end position="30"/>
    </location>
</feature>
<dbReference type="PANTHER" id="PTHR45566:SF1">
    <property type="entry name" value="HTH-TYPE TRANSCRIPTIONAL REGULATOR YHJB-RELATED"/>
    <property type="match status" value="1"/>
</dbReference>
<dbReference type="Gene3D" id="3.40.50.2300">
    <property type="match status" value="1"/>
</dbReference>
<evidence type="ECO:0000259" key="4">
    <source>
        <dbReference type="PROSITE" id="PS50043"/>
    </source>
</evidence>
<dbReference type="InterPro" id="IPR001789">
    <property type="entry name" value="Sig_transdc_resp-reg_receiver"/>
</dbReference>
<dbReference type="GO" id="GO:0000160">
    <property type="term" value="P:phosphorelay signal transduction system"/>
    <property type="evidence" value="ECO:0007669"/>
    <property type="project" value="InterPro"/>
</dbReference>
<evidence type="ECO:0000259" key="5">
    <source>
        <dbReference type="PROSITE" id="PS50110"/>
    </source>
</evidence>
<evidence type="ECO:0000313" key="6">
    <source>
        <dbReference type="EMBL" id="NGN42934.1"/>
    </source>
</evidence>
<dbReference type="PANTHER" id="PTHR45566">
    <property type="entry name" value="HTH-TYPE TRANSCRIPTIONAL REGULATOR YHJB-RELATED"/>
    <property type="match status" value="1"/>
</dbReference>
<comment type="caution">
    <text evidence="6">The sequence shown here is derived from an EMBL/GenBank/DDBJ whole genome shotgun (WGS) entry which is preliminary data.</text>
</comment>
<feature type="domain" description="Response regulatory" evidence="5">
    <location>
        <begin position="36"/>
        <end position="156"/>
    </location>
</feature>
<sequence>MISISAHSSARYPTSPAITPSSEEINLERQPTEDRSLVLIDCRALTRECLSRSLAGQGSLREVAAYSSLEDWRENTDLHLPPAAILLHIGANKVTDAEVSAEIREVVSEFKSIPVVILADLDDLTQVFTALDCGVKGYIPASVGVEICVEAIKLALAGGVFVPVSSVLAMQDAFLSAKPKRSAIADLFTPRQADVAEALRRGKANKVIAYELNLRESTVKVHIRNIMRKLKATNRTEVAYKMKDILPFETASA</sequence>
<dbReference type="InterPro" id="IPR011006">
    <property type="entry name" value="CheY-like_superfamily"/>
</dbReference>
<dbReference type="SUPFAM" id="SSF46894">
    <property type="entry name" value="C-terminal effector domain of the bipartite response regulators"/>
    <property type="match status" value="1"/>
</dbReference>